<accession>A0A317E1U4</accession>
<dbReference type="GO" id="GO:0003700">
    <property type="term" value="F:DNA-binding transcription factor activity"/>
    <property type="evidence" value="ECO:0007669"/>
    <property type="project" value="InterPro"/>
</dbReference>
<comment type="caution">
    <text evidence="5">The sequence shown here is derived from an EMBL/GenBank/DDBJ whole genome shotgun (WGS) entry which is preliminary data.</text>
</comment>
<dbReference type="InterPro" id="IPR018060">
    <property type="entry name" value="HTH_AraC"/>
</dbReference>
<dbReference type="SMART" id="SM00342">
    <property type="entry name" value="HTH_ARAC"/>
    <property type="match status" value="1"/>
</dbReference>
<dbReference type="InterPro" id="IPR009057">
    <property type="entry name" value="Homeodomain-like_sf"/>
</dbReference>
<dbReference type="PANTHER" id="PTHR46796">
    <property type="entry name" value="HTH-TYPE TRANSCRIPTIONAL ACTIVATOR RHAS-RELATED"/>
    <property type="match status" value="1"/>
</dbReference>
<dbReference type="Gene3D" id="3.40.50.880">
    <property type="match status" value="1"/>
</dbReference>
<dbReference type="PROSITE" id="PS00041">
    <property type="entry name" value="HTH_ARAC_FAMILY_1"/>
    <property type="match status" value="1"/>
</dbReference>
<evidence type="ECO:0000256" key="1">
    <source>
        <dbReference type="ARBA" id="ARBA00023015"/>
    </source>
</evidence>
<keyword evidence="2" id="KW-0238">DNA-binding</keyword>
<dbReference type="PROSITE" id="PS01124">
    <property type="entry name" value="HTH_ARAC_FAMILY_2"/>
    <property type="match status" value="1"/>
</dbReference>
<dbReference type="InterPro" id="IPR050204">
    <property type="entry name" value="AraC_XylS_family_regulators"/>
</dbReference>
<dbReference type="Pfam" id="PF12833">
    <property type="entry name" value="HTH_18"/>
    <property type="match status" value="1"/>
</dbReference>
<evidence type="ECO:0000259" key="4">
    <source>
        <dbReference type="PROSITE" id="PS01124"/>
    </source>
</evidence>
<dbReference type="InterPro" id="IPR020449">
    <property type="entry name" value="Tscrpt_reg_AraC-type_HTH"/>
</dbReference>
<protein>
    <submittedName>
        <fullName evidence="5">AraC family transcriptional regulator</fullName>
    </submittedName>
</protein>
<keyword evidence="1" id="KW-0805">Transcription regulation</keyword>
<dbReference type="OrthoDB" id="9793422at2"/>
<organism evidence="5 6">
    <name type="scientific">Zavarzinia compransoris</name>
    <dbReference type="NCBI Taxonomy" id="1264899"/>
    <lineage>
        <taxon>Bacteria</taxon>
        <taxon>Pseudomonadati</taxon>
        <taxon>Pseudomonadota</taxon>
        <taxon>Alphaproteobacteria</taxon>
        <taxon>Rhodospirillales</taxon>
        <taxon>Zavarziniaceae</taxon>
        <taxon>Zavarzinia</taxon>
    </lineage>
</organism>
<dbReference type="GO" id="GO:0043565">
    <property type="term" value="F:sequence-specific DNA binding"/>
    <property type="evidence" value="ECO:0007669"/>
    <property type="project" value="InterPro"/>
</dbReference>
<dbReference type="EMBL" id="QGLF01000004">
    <property type="protein sequence ID" value="PWR20096.1"/>
    <property type="molecule type" value="Genomic_DNA"/>
</dbReference>
<dbReference type="Gene3D" id="1.10.10.60">
    <property type="entry name" value="Homeodomain-like"/>
    <property type="match status" value="2"/>
</dbReference>
<evidence type="ECO:0000256" key="2">
    <source>
        <dbReference type="ARBA" id="ARBA00023125"/>
    </source>
</evidence>
<keyword evidence="3" id="KW-0804">Transcription</keyword>
<dbReference type="AlphaFoldDB" id="A0A317E1U4"/>
<evidence type="ECO:0000313" key="6">
    <source>
        <dbReference type="Proteomes" id="UP000246077"/>
    </source>
</evidence>
<dbReference type="InterPro" id="IPR029062">
    <property type="entry name" value="Class_I_gatase-like"/>
</dbReference>
<dbReference type="InterPro" id="IPR018062">
    <property type="entry name" value="HTH_AraC-typ_CS"/>
</dbReference>
<dbReference type="PRINTS" id="PR00032">
    <property type="entry name" value="HTHARAC"/>
</dbReference>
<evidence type="ECO:0000313" key="5">
    <source>
        <dbReference type="EMBL" id="PWR20096.1"/>
    </source>
</evidence>
<sequence>MSYASTVEPLRAANLLAGRGLYAWRHFSPDGQAVRASTGMAVAVDGGLPRRAEIDTLIVCAGGNRIDFQAPAVLSRLRLLARQGVRLGGVSGGPVVLARAGVLDGYRCTVHWEHAAAFREEFPRLNLTGTLYEIDRGRLTCAGGIAAIDMMHALIGRDHGPGLAAQVNEWFLQNRIREGGSAQRMDPGDRLGLADPRLARVIAAMEARIEEPLPRDALAALAGLSPRQLERLFSAALGMGPGRYYQNLRLERARSLLRQTALTVAEIAVACGFVSPAHFSRAYRALFGVAPRDTRGRG</sequence>
<dbReference type="SUPFAM" id="SSF46689">
    <property type="entry name" value="Homeodomain-like"/>
    <property type="match status" value="2"/>
</dbReference>
<dbReference type="Proteomes" id="UP000246077">
    <property type="component" value="Unassembled WGS sequence"/>
</dbReference>
<name>A0A317E1U4_9PROT</name>
<dbReference type="SUPFAM" id="SSF52317">
    <property type="entry name" value="Class I glutamine amidotransferase-like"/>
    <property type="match status" value="1"/>
</dbReference>
<proteinExistence type="predicted"/>
<feature type="domain" description="HTH araC/xylS-type" evidence="4">
    <location>
        <begin position="199"/>
        <end position="297"/>
    </location>
</feature>
<keyword evidence="6" id="KW-1185">Reference proteome</keyword>
<dbReference type="Pfam" id="PF01965">
    <property type="entry name" value="DJ-1_PfpI"/>
    <property type="match status" value="1"/>
</dbReference>
<dbReference type="CDD" id="cd03136">
    <property type="entry name" value="GATase1_AraC_ArgR_like"/>
    <property type="match status" value="1"/>
</dbReference>
<dbReference type="InterPro" id="IPR002818">
    <property type="entry name" value="DJ-1/PfpI"/>
</dbReference>
<evidence type="ECO:0000256" key="3">
    <source>
        <dbReference type="ARBA" id="ARBA00023163"/>
    </source>
</evidence>
<reference evidence="6" key="1">
    <citation type="submission" date="2018-05" db="EMBL/GenBank/DDBJ databases">
        <title>Zavarzinia sp. HR-AS.</title>
        <authorList>
            <person name="Lee Y."/>
            <person name="Jeon C.O."/>
        </authorList>
    </citation>
    <scope>NUCLEOTIDE SEQUENCE [LARGE SCALE GENOMIC DNA]</scope>
    <source>
        <strain evidence="6">DSM 1231</strain>
    </source>
</reference>
<gene>
    <name evidence="5" type="ORF">DKG75_14445</name>
</gene>